<evidence type="ECO:0000313" key="1">
    <source>
        <dbReference type="EMBL" id="RAI46105.1"/>
    </source>
</evidence>
<dbReference type="Pfam" id="PF09837">
    <property type="entry name" value="DUF2064"/>
    <property type="match status" value="1"/>
</dbReference>
<reference evidence="1 2" key="1">
    <citation type="submission" date="2017-07" db="EMBL/GenBank/DDBJ databases">
        <title>Draft Genome Sequences of Select Purple Nonsulfur Bacteria.</title>
        <authorList>
            <person name="Lasarre B."/>
            <person name="Mckinlay J.B."/>
        </authorList>
    </citation>
    <scope>NUCLEOTIDE SEQUENCE [LARGE SCALE GENOMIC DNA]</scope>
    <source>
        <strain evidence="1 2">DSM 5909</strain>
    </source>
</reference>
<dbReference type="RefSeq" id="WP_111417106.1">
    <property type="nucleotide sequence ID" value="NZ_NPEX01000002.1"/>
</dbReference>
<dbReference type="OrthoDB" id="9798250at2"/>
<dbReference type="Proteomes" id="UP000249130">
    <property type="component" value="Unassembled WGS sequence"/>
</dbReference>
<sequence length="207" mass="21773">MIRSRSPEPVAIAILAKAPVPGLAKTRLIPGLGAAGAAALQERLTARAVTTALAAATGPVKLWATPDPRHPSFSRLAAHTAVGLFPQPDGDLGTRMRVAAETAAGPVLVIGTDCPVLTAPHLVACAESLRDGIDAVVIPAEDGGYVLIGMRLARPELFSGMPWSTAEVMASTRRRLARTGLSWREPARLWDVDRPEDLARLAAELVM</sequence>
<dbReference type="SUPFAM" id="SSF53448">
    <property type="entry name" value="Nucleotide-diphospho-sugar transferases"/>
    <property type="match status" value="1"/>
</dbReference>
<evidence type="ECO:0008006" key="3">
    <source>
        <dbReference type="Google" id="ProtNLM"/>
    </source>
</evidence>
<dbReference type="PANTHER" id="PTHR36529">
    <property type="entry name" value="SLL1095 PROTEIN"/>
    <property type="match status" value="1"/>
</dbReference>
<gene>
    <name evidence="1" type="ORF">CH341_00635</name>
</gene>
<dbReference type="AlphaFoldDB" id="A0A327L7S0"/>
<protein>
    <recommendedName>
        <fullName evidence="3">Glycosyltransferase</fullName>
    </recommendedName>
</protein>
<dbReference type="PANTHER" id="PTHR36529:SF1">
    <property type="entry name" value="GLYCOSYLTRANSFERASE"/>
    <property type="match status" value="1"/>
</dbReference>
<dbReference type="Gene3D" id="3.90.550.10">
    <property type="entry name" value="Spore Coat Polysaccharide Biosynthesis Protein SpsA, Chain A"/>
    <property type="match status" value="1"/>
</dbReference>
<keyword evidence="2" id="KW-1185">Reference proteome</keyword>
<proteinExistence type="predicted"/>
<dbReference type="InterPro" id="IPR029044">
    <property type="entry name" value="Nucleotide-diphossugar_trans"/>
</dbReference>
<dbReference type="EMBL" id="NPEX01000002">
    <property type="protein sequence ID" value="RAI46105.1"/>
    <property type="molecule type" value="Genomic_DNA"/>
</dbReference>
<dbReference type="NCBIfam" id="TIGR04282">
    <property type="entry name" value="glyco_like_cofC"/>
    <property type="match status" value="1"/>
</dbReference>
<name>A0A327L7S0_9BRAD</name>
<comment type="caution">
    <text evidence="1">The sequence shown here is derived from an EMBL/GenBank/DDBJ whole genome shotgun (WGS) entry which is preliminary data.</text>
</comment>
<accession>A0A327L7S0</accession>
<evidence type="ECO:0000313" key="2">
    <source>
        <dbReference type="Proteomes" id="UP000249130"/>
    </source>
</evidence>
<dbReference type="InterPro" id="IPR018641">
    <property type="entry name" value="Trfase_1_rSAM/seldom-assoc"/>
</dbReference>
<organism evidence="1 2">
    <name type="scientific">Rhodoplanes roseus</name>
    <dbReference type="NCBI Taxonomy" id="29409"/>
    <lineage>
        <taxon>Bacteria</taxon>
        <taxon>Pseudomonadati</taxon>
        <taxon>Pseudomonadota</taxon>
        <taxon>Alphaproteobacteria</taxon>
        <taxon>Hyphomicrobiales</taxon>
        <taxon>Nitrobacteraceae</taxon>
        <taxon>Rhodoplanes</taxon>
    </lineage>
</organism>